<accession>A0ABN9QH44</accession>
<feature type="region of interest" description="Disordered" evidence="1">
    <location>
        <begin position="29"/>
        <end position="70"/>
    </location>
</feature>
<comment type="caution">
    <text evidence="2">The sequence shown here is derived from an EMBL/GenBank/DDBJ whole genome shotgun (WGS) entry which is preliminary data.</text>
</comment>
<organism evidence="2 3">
    <name type="scientific">Prorocentrum cordatum</name>
    <dbReference type="NCBI Taxonomy" id="2364126"/>
    <lineage>
        <taxon>Eukaryota</taxon>
        <taxon>Sar</taxon>
        <taxon>Alveolata</taxon>
        <taxon>Dinophyceae</taxon>
        <taxon>Prorocentrales</taxon>
        <taxon>Prorocentraceae</taxon>
        <taxon>Prorocentrum</taxon>
    </lineage>
</organism>
<keyword evidence="3" id="KW-1185">Reference proteome</keyword>
<gene>
    <name evidence="2" type="ORF">PCOR1329_LOCUS10995</name>
</gene>
<evidence type="ECO:0000313" key="3">
    <source>
        <dbReference type="Proteomes" id="UP001189429"/>
    </source>
</evidence>
<evidence type="ECO:0000313" key="2">
    <source>
        <dbReference type="EMBL" id="CAK0804067.1"/>
    </source>
</evidence>
<proteinExistence type="predicted"/>
<sequence>MPRAARATAAAKAIPETVLMDVATAVTWGDRGDRRGWGPRAGGARDGQGGRRSRRRPRGRASDLSDEAATSRGIEWPGRFVAKSGPEYANFLAETRRAKDEVQRRARGENLAVAMKSHFEEHMLQICVQSFGPQSVAAPPSAGPGGLSPGVPLASGATTTPFPPVPPTPPTAPVSLSQVAKAWLQSLVGAATVPPGQSMENIANFFAECIFKGSEAKERVRLMIVLGGVGKFTRRHFKQRAPRAADILYGPE</sequence>
<evidence type="ECO:0000256" key="1">
    <source>
        <dbReference type="SAM" id="MobiDB-lite"/>
    </source>
</evidence>
<feature type="compositionally biased region" description="Pro residues" evidence="1">
    <location>
        <begin position="161"/>
        <end position="172"/>
    </location>
</feature>
<feature type="region of interest" description="Disordered" evidence="1">
    <location>
        <begin position="154"/>
        <end position="173"/>
    </location>
</feature>
<name>A0ABN9QH44_9DINO</name>
<reference evidence="2" key="1">
    <citation type="submission" date="2023-10" db="EMBL/GenBank/DDBJ databases">
        <authorList>
            <person name="Chen Y."/>
            <person name="Shah S."/>
            <person name="Dougan E. K."/>
            <person name="Thang M."/>
            <person name="Chan C."/>
        </authorList>
    </citation>
    <scope>NUCLEOTIDE SEQUENCE [LARGE SCALE GENOMIC DNA]</scope>
</reference>
<protein>
    <submittedName>
        <fullName evidence="2">Uncharacterized protein</fullName>
    </submittedName>
</protein>
<dbReference type="EMBL" id="CAUYUJ010003140">
    <property type="protein sequence ID" value="CAK0804067.1"/>
    <property type="molecule type" value="Genomic_DNA"/>
</dbReference>
<dbReference type="Proteomes" id="UP001189429">
    <property type="component" value="Unassembled WGS sequence"/>
</dbReference>